<dbReference type="VEuPathDB" id="VectorBase:LOC119180070"/>
<protein>
    <submittedName>
        <fullName evidence="1">Putative kDa family member</fullName>
    </submittedName>
</protein>
<dbReference type="AlphaFoldDB" id="A0A6G5A4H3"/>
<accession>A0A6G5A4H3</accession>
<sequence length="114" mass="12971">MSQEHCSQNHRYLSNCMNLDSFLVIVMLITYLEQCSTTQLQNSTAAGRECWFNWTKIVDGQTHGLETPCVGLNCTNGTLTLIDCNTTKPEREDGCERERHSGTYPECCKWVRAC</sequence>
<organism evidence="1">
    <name type="scientific">Rhipicephalus microplus</name>
    <name type="common">Cattle tick</name>
    <name type="synonym">Boophilus microplus</name>
    <dbReference type="NCBI Taxonomy" id="6941"/>
    <lineage>
        <taxon>Eukaryota</taxon>
        <taxon>Metazoa</taxon>
        <taxon>Ecdysozoa</taxon>
        <taxon>Arthropoda</taxon>
        <taxon>Chelicerata</taxon>
        <taxon>Arachnida</taxon>
        <taxon>Acari</taxon>
        <taxon>Parasitiformes</taxon>
        <taxon>Ixodida</taxon>
        <taxon>Ixodoidea</taxon>
        <taxon>Ixodidae</taxon>
        <taxon>Rhipicephalinae</taxon>
        <taxon>Rhipicephalus</taxon>
        <taxon>Boophilus</taxon>
    </lineage>
</organism>
<dbReference type="EMBL" id="GIKN01002823">
    <property type="protein sequence ID" value="NIE45096.1"/>
    <property type="molecule type" value="Transcribed_RNA"/>
</dbReference>
<reference evidence="1" key="1">
    <citation type="submission" date="2020-03" db="EMBL/GenBank/DDBJ databases">
        <title>A transcriptome and proteome of the tick Rhipicephalus microplus shaped by the genetic composition of its hosts and developmental stage.</title>
        <authorList>
            <person name="Garcia G.R."/>
            <person name="Ribeiro J.M.C."/>
            <person name="Maruyama S.R."/>
            <person name="Gardinasse L.G."/>
            <person name="Nelson K."/>
            <person name="Ferreira B.R."/>
            <person name="Andrade T.G."/>
            <person name="Santos I.K.F.M."/>
        </authorList>
    </citation>
    <scope>NUCLEOTIDE SEQUENCE</scope>
    <source>
        <strain evidence="1">NSGR</strain>
        <tissue evidence="1">Salivary glands</tissue>
    </source>
</reference>
<dbReference type="RefSeq" id="XP_037287110.1">
    <property type="nucleotide sequence ID" value="XM_037431213.1"/>
</dbReference>
<evidence type="ECO:0000313" key="1">
    <source>
        <dbReference type="EMBL" id="NIE45096.1"/>
    </source>
</evidence>
<name>A0A6G5A4H3_RHIMP</name>
<proteinExistence type="predicted"/>